<dbReference type="SUPFAM" id="SSF52540">
    <property type="entry name" value="P-loop containing nucleoside triphosphate hydrolases"/>
    <property type="match status" value="1"/>
</dbReference>
<keyword evidence="8" id="KW-0479">Metal-binding</keyword>
<keyword evidence="3 7" id="KW-0342">GTP-binding</keyword>
<keyword evidence="1" id="KW-0519">Myristate</keyword>
<evidence type="ECO:0000313" key="11">
    <source>
        <dbReference type="Proteomes" id="UP000007303"/>
    </source>
</evidence>
<dbReference type="SMART" id="SM00175">
    <property type="entry name" value="RAB"/>
    <property type="match status" value="1"/>
</dbReference>
<dbReference type="PANTHER" id="PTHR11711">
    <property type="entry name" value="ADP RIBOSYLATION FACTOR-RELATED"/>
    <property type="match status" value="1"/>
</dbReference>
<evidence type="ECO:0000313" key="10">
    <source>
        <dbReference type="Ensembl" id="ENSTNIP00000013518.1"/>
    </source>
</evidence>
<keyword evidence="4" id="KW-0449">Lipoprotein</keyword>
<dbReference type="Pfam" id="PF00025">
    <property type="entry name" value="Arf"/>
    <property type="match status" value="1"/>
</dbReference>
<dbReference type="InterPro" id="IPR027417">
    <property type="entry name" value="P-loop_NTPase"/>
</dbReference>
<feature type="binding site" evidence="7">
    <location>
        <position position="66"/>
    </location>
    <ligand>
        <name>GTP</name>
        <dbReference type="ChEBI" id="CHEBI:37565"/>
    </ligand>
</feature>
<accession>H3CZ33</accession>
<dbReference type="SMART" id="SM00178">
    <property type="entry name" value="SAR"/>
    <property type="match status" value="1"/>
</dbReference>
<feature type="binding site" evidence="8">
    <location>
        <position position="26"/>
    </location>
    <ligand>
        <name>Mg(2+)</name>
        <dbReference type="ChEBI" id="CHEBI:18420"/>
    </ligand>
</feature>
<keyword evidence="11" id="KW-1185">Reference proteome</keyword>
<reference evidence="11" key="1">
    <citation type="journal article" date="2004" name="Nature">
        <title>Genome duplication in the teleost fish Tetraodon nigroviridis reveals the early vertebrate proto-karyotype.</title>
        <authorList>
            <person name="Jaillon O."/>
            <person name="Aury J.-M."/>
            <person name="Brunet F."/>
            <person name="Petit J.-L."/>
            <person name="Stange-Thomann N."/>
            <person name="Mauceli E."/>
            <person name="Bouneau L."/>
            <person name="Fischer C."/>
            <person name="Ozouf-Costaz C."/>
            <person name="Bernot A."/>
            <person name="Nicaud S."/>
            <person name="Jaffe D."/>
            <person name="Fisher S."/>
            <person name="Lutfalla G."/>
            <person name="Dossat C."/>
            <person name="Segurens B."/>
            <person name="Dasilva C."/>
            <person name="Salanoubat M."/>
            <person name="Levy M."/>
            <person name="Boudet N."/>
            <person name="Castellano S."/>
            <person name="Anthouard V."/>
            <person name="Jubin C."/>
            <person name="Castelli V."/>
            <person name="Katinka M."/>
            <person name="Vacherie B."/>
            <person name="Biemont C."/>
            <person name="Skalli Z."/>
            <person name="Cattolico L."/>
            <person name="Poulain J."/>
            <person name="De Berardinis V."/>
            <person name="Cruaud C."/>
            <person name="Duprat S."/>
            <person name="Brottier P."/>
            <person name="Coutanceau J.-P."/>
            <person name="Gouzy J."/>
            <person name="Parra G."/>
            <person name="Lardier G."/>
            <person name="Chapple C."/>
            <person name="McKernan K.J."/>
            <person name="McEwan P."/>
            <person name="Bosak S."/>
            <person name="Kellis M."/>
            <person name="Volff J.-N."/>
            <person name="Guigo R."/>
            <person name="Zody M.C."/>
            <person name="Mesirov J."/>
            <person name="Lindblad-Toh K."/>
            <person name="Birren B."/>
            <person name="Nusbaum C."/>
            <person name="Kahn D."/>
            <person name="Robinson-Rechavi M."/>
            <person name="Laudet V."/>
            <person name="Schachter V."/>
            <person name="Quetier F."/>
            <person name="Saurin W."/>
            <person name="Scarpelli C."/>
            <person name="Wincker P."/>
            <person name="Lander E.S."/>
            <person name="Weissenbach J."/>
            <person name="Roest Crollius H."/>
        </authorList>
    </citation>
    <scope>NUCLEOTIDE SEQUENCE [LARGE SCALE GENOMIC DNA]</scope>
</reference>
<dbReference type="InterPro" id="IPR006689">
    <property type="entry name" value="Small_GTPase_ARF/SAR"/>
</dbReference>
<dbReference type="InParanoid" id="H3CZ33"/>
<reference evidence="10" key="3">
    <citation type="submission" date="2025-09" db="UniProtKB">
        <authorList>
            <consortium name="Ensembl"/>
        </authorList>
    </citation>
    <scope>IDENTIFICATION</scope>
</reference>
<evidence type="ECO:0000256" key="7">
    <source>
        <dbReference type="PIRSR" id="PIRSR606689-1"/>
    </source>
</evidence>
<dbReference type="SMART" id="SM00173">
    <property type="entry name" value="RAS"/>
    <property type="match status" value="1"/>
</dbReference>
<comment type="function">
    <text evidence="5">May play a role in apoptosis. May act as a tumor suppressor.</text>
</comment>
<dbReference type="OMA" id="GQAVETC"/>
<dbReference type="SMART" id="SM00177">
    <property type="entry name" value="ARF"/>
    <property type="match status" value="1"/>
</dbReference>
<dbReference type="GO" id="GO:0046872">
    <property type="term" value="F:metal ion binding"/>
    <property type="evidence" value="ECO:0007669"/>
    <property type="project" value="UniProtKB-KW"/>
</dbReference>
<keyword evidence="8" id="KW-0460">Magnesium</keyword>
<evidence type="ECO:0000256" key="5">
    <source>
        <dbReference type="ARBA" id="ARBA00054648"/>
    </source>
</evidence>
<protein>
    <recommendedName>
        <fullName evidence="6">ADP-ribosylation factor-like protein 11</fullName>
    </recommendedName>
</protein>
<dbReference type="Ensembl" id="ENSTNIT00000013712.1">
    <property type="protein sequence ID" value="ENSTNIP00000013518.1"/>
    <property type="gene ID" value="ENSTNIG00000010605.1"/>
</dbReference>
<feature type="binding site" evidence="7">
    <location>
        <begin position="122"/>
        <end position="125"/>
    </location>
    <ligand>
        <name>GTP</name>
        <dbReference type="ChEBI" id="CHEBI:37565"/>
    </ligand>
</feature>
<dbReference type="AlphaFoldDB" id="H3CZ33"/>
<evidence type="ECO:0000256" key="8">
    <source>
        <dbReference type="PIRSR" id="PIRSR606689-2"/>
    </source>
</evidence>
<dbReference type="InterPro" id="IPR024156">
    <property type="entry name" value="Small_GTPase_ARF"/>
</dbReference>
<sequence length="182" mass="20176">SGEMGQSGSSPLPQVIMVGLDSAGKSTLLAQLLTGKAMETSPTIGFNVGNLDLDKKTSLTVWDVGGQKSMRPNWRYYMEDCKALVFVVDSSDRTRMPEAQKSLKKILGEEKLTNVPLMVLANKKDLPNSMTIREISHELGLATYTDRVWEIQACSGLKGLGLRQAFNSINKMIKRRRRCLAR</sequence>
<dbReference type="Gene3D" id="3.40.50.300">
    <property type="entry name" value="P-loop containing nucleotide triphosphate hydrolases"/>
    <property type="match status" value="1"/>
</dbReference>
<organism evidence="10 11">
    <name type="scientific">Tetraodon nigroviridis</name>
    <name type="common">Spotted green pufferfish</name>
    <name type="synonym">Chelonodon nigroviridis</name>
    <dbReference type="NCBI Taxonomy" id="99883"/>
    <lineage>
        <taxon>Eukaryota</taxon>
        <taxon>Metazoa</taxon>
        <taxon>Chordata</taxon>
        <taxon>Craniata</taxon>
        <taxon>Vertebrata</taxon>
        <taxon>Euteleostomi</taxon>
        <taxon>Actinopterygii</taxon>
        <taxon>Neopterygii</taxon>
        <taxon>Teleostei</taxon>
        <taxon>Neoteleostei</taxon>
        <taxon>Acanthomorphata</taxon>
        <taxon>Eupercaria</taxon>
        <taxon>Tetraodontiformes</taxon>
        <taxon>Tetradontoidea</taxon>
        <taxon>Tetraodontidae</taxon>
        <taxon>Tetraodon</taxon>
    </lineage>
</organism>
<evidence type="ECO:0000256" key="1">
    <source>
        <dbReference type="ARBA" id="ARBA00022707"/>
    </source>
</evidence>
<dbReference type="GeneTree" id="ENSGT00940000166383"/>
<dbReference type="PROSITE" id="PS51417">
    <property type="entry name" value="ARF"/>
    <property type="match status" value="1"/>
</dbReference>
<evidence type="ECO:0000256" key="9">
    <source>
        <dbReference type="RuleBase" id="RU003925"/>
    </source>
</evidence>
<evidence type="ECO:0000256" key="2">
    <source>
        <dbReference type="ARBA" id="ARBA00022741"/>
    </source>
</evidence>
<dbReference type="STRING" id="99883.ENSTNIP00000013518"/>
<evidence type="ECO:0000256" key="6">
    <source>
        <dbReference type="ARBA" id="ARBA00072409"/>
    </source>
</evidence>
<dbReference type="GO" id="GO:0005525">
    <property type="term" value="F:GTP binding"/>
    <property type="evidence" value="ECO:0007669"/>
    <property type="project" value="UniProtKB-KW"/>
</dbReference>
<dbReference type="GO" id="GO:0003924">
    <property type="term" value="F:GTPase activity"/>
    <property type="evidence" value="ECO:0007669"/>
    <property type="project" value="InterPro"/>
</dbReference>
<name>H3CZ33_TETNG</name>
<comment type="similarity">
    <text evidence="9">Belongs to the small GTPase superfamily. Arf family.</text>
</comment>
<dbReference type="FunCoup" id="H3CZ33">
    <property type="interactions" value="30"/>
</dbReference>
<feature type="binding site" evidence="7">
    <location>
        <begin position="19"/>
        <end position="26"/>
    </location>
    <ligand>
        <name>GTP</name>
        <dbReference type="ChEBI" id="CHEBI:37565"/>
    </ligand>
</feature>
<evidence type="ECO:0000256" key="3">
    <source>
        <dbReference type="ARBA" id="ARBA00023134"/>
    </source>
</evidence>
<keyword evidence="2 7" id="KW-0547">Nucleotide-binding</keyword>
<reference evidence="10" key="2">
    <citation type="submission" date="2025-08" db="UniProtKB">
        <authorList>
            <consortium name="Ensembl"/>
        </authorList>
    </citation>
    <scope>IDENTIFICATION</scope>
</reference>
<dbReference type="HOGENOM" id="CLU_040729_9_3_1"/>
<dbReference type="PRINTS" id="PR00328">
    <property type="entry name" value="SAR1GTPBP"/>
</dbReference>
<evidence type="ECO:0000256" key="4">
    <source>
        <dbReference type="ARBA" id="ARBA00023288"/>
    </source>
</evidence>
<dbReference type="InterPro" id="IPR005225">
    <property type="entry name" value="Small_GTP-bd"/>
</dbReference>
<feature type="binding site" evidence="8">
    <location>
        <position position="43"/>
    </location>
    <ligand>
        <name>Mg(2+)</name>
        <dbReference type="ChEBI" id="CHEBI:18420"/>
    </ligand>
</feature>
<dbReference type="Proteomes" id="UP000007303">
    <property type="component" value="Unassembled WGS sequence"/>
</dbReference>
<dbReference type="FunFam" id="3.40.50.300:FF:000898">
    <property type="entry name" value="ADP-ribosylation factor-like protein 11"/>
    <property type="match status" value="1"/>
</dbReference>
<proteinExistence type="inferred from homology"/>
<dbReference type="NCBIfam" id="TIGR00231">
    <property type="entry name" value="small_GTP"/>
    <property type="match status" value="1"/>
</dbReference>